<evidence type="ECO:0000256" key="4">
    <source>
        <dbReference type="ARBA" id="ARBA00022692"/>
    </source>
</evidence>
<evidence type="ECO:0000256" key="1">
    <source>
        <dbReference type="ARBA" id="ARBA00004651"/>
    </source>
</evidence>
<organism evidence="9 10">
    <name type="scientific">Microbacterium hominis</name>
    <dbReference type="NCBI Taxonomy" id="162426"/>
    <lineage>
        <taxon>Bacteria</taxon>
        <taxon>Bacillati</taxon>
        <taxon>Actinomycetota</taxon>
        <taxon>Actinomycetes</taxon>
        <taxon>Micrococcales</taxon>
        <taxon>Microbacteriaceae</taxon>
        <taxon>Microbacterium</taxon>
    </lineage>
</organism>
<feature type="transmembrane region" description="Helical" evidence="7">
    <location>
        <begin position="251"/>
        <end position="271"/>
    </location>
</feature>
<dbReference type="EMBL" id="CP054038">
    <property type="protein sequence ID" value="QKJ18267.1"/>
    <property type="molecule type" value="Genomic_DNA"/>
</dbReference>
<evidence type="ECO:0000313" key="10">
    <source>
        <dbReference type="Proteomes" id="UP000502498"/>
    </source>
</evidence>
<comment type="subcellular location">
    <subcellularLocation>
        <location evidence="1 7">Cell membrane</location>
        <topology evidence="1 7">Multi-pass membrane protein</topology>
    </subcellularLocation>
</comment>
<dbReference type="SUPFAM" id="SSF161098">
    <property type="entry name" value="MetI-like"/>
    <property type="match status" value="1"/>
</dbReference>
<feature type="transmembrane region" description="Helical" evidence="7">
    <location>
        <begin position="225"/>
        <end position="245"/>
    </location>
</feature>
<dbReference type="AlphaFoldDB" id="A0A7D4UIB3"/>
<proteinExistence type="inferred from homology"/>
<feature type="domain" description="ABC transmembrane type-1" evidence="8">
    <location>
        <begin position="90"/>
        <end position="302"/>
    </location>
</feature>
<dbReference type="PANTHER" id="PTHR30193">
    <property type="entry name" value="ABC TRANSPORTER PERMEASE PROTEIN"/>
    <property type="match status" value="1"/>
</dbReference>
<feature type="transmembrane region" description="Helical" evidence="7">
    <location>
        <begin position="283"/>
        <end position="303"/>
    </location>
</feature>
<evidence type="ECO:0000256" key="7">
    <source>
        <dbReference type="RuleBase" id="RU363032"/>
    </source>
</evidence>
<dbReference type="InterPro" id="IPR000515">
    <property type="entry name" value="MetI-like"/>
</dbReference>
<dbReference type="CDD" id="cd06261">
    <property type="entry name" value="TM_PBP2"/>
    <property type="match status" value="1"/>
</dbReference>
<keyword evidence="2 7" id="KW-0813">Transport</keyword>
<keyword evidence="6 7" id="KW-0472">Membrane</keyword>
<comment type="similarity">
    <text evidence="7">Belongs to the binding-protein-dependent transport system permease family.</text>
</comment>
<dbReference type="RefSeq" id="WP_172988647.1">
    <property type="nucleotide sequence ID" value="NZ_CP054038.1"/>
</dbReference>
<evidence type="ECO:0000313" key="9">
    <source>
        <dbReference type="EMBL" id="QKJ18267.1"/>
    </source>
</evidence>
<dbReference type="PANTHER" id="PTHR30193:SF37">
    <property type="entry name" value="INNER MEMBRANE ABC TRANSPORTER PERMEASE PROTEIN YCJO"/>
    <property type="match status" value="1"/>
</dbReference>
<dbReference type="InterPro" id="IPR035906">
    <property type="entry name" value="MetI-like_sf"/>
</dbReference>
<sequence length="313" mass="34302">MTAVSARGRESAPAPVRPRAARRAARLRESLTGWGFIGPNFILLALFMFFPILWALQLSFQETQGFGDPEWVGLDNYIRMMTDPVFWQSMGNTLVFVIVTVPIDMIAGLGLAVLLNSVLPARGIWRTVIVLPMVISGVASGLIAVALFYQSNGLINKILVAIGLEPISWQSDGTAAMISVMIAAVWLRVGFNMIIYLAGLQGISPELYEAARIDGASRWQQFRSVTVPLVGPSTFFLLIMNVIASFQVFDIIFVMTGGGPGNATSVLVTYAYRNGFQIREQGYGAAIGIVILIITLIFTFIQWKTSRTRDTVE</sequence>
<feature type="transmembrane region" description="Helical" evidence="7">
    <location>
        <begin position="31"/>
        <end position="56"/>
    </location>
</feature>
<evidence type="ECO:0000256" key="6">
    <source>
        <dbReference type="ARBA" id="ARBA00023136"/>
    </source>
</evidence>
<protein>
    <submittedName>
        <fullName evidence="9">Sugar ABC transporter permease</fullName>
    </submittedName>
</protein>
<reference evidence="9 10" key="1">
    <citation type="submission" date="2020-05" db="EMBL/GenBank/DDBJ databases">
        <title>Strain PA2F3 complete genome.</title>
        <authorList>
            <person name="Kim Y.-S."/>
            <person name="Kim S.-J."/>
            <person name="Jung H.-k."/>
            <person name="Kim S.-E."/>
            <person name="Kim K.-H."/>
        </authorList>
    </citation>
    <scope>NUCLEOTIDE SEQUENCE [LARGE SCALE GENOMIC DNA]</scope>
    <source>
        <strain evidence="9 10">PA2F3</strain>
    </source>
</reference>
<evidence type="ECO:0000256" key="2">
    <source>
        <dbReference type="ARBA" id="ARBA00022448"/>
    </source>
</evidence>
<dbReference type="GO" id="GO:0055085">
    <property type="term" value="P:transmembrane transport"/>
    <property type="evidence" value="ECO:0007669"/>
    <property type="project" value="InterPro"/>
</dbReference>
<evidence type="ECO:0000259" key="8">
    <source>
        <dbReference type="PROSITE" id="PS50928"/>
    </source>
</evidence>
<dbReference type="PROSITE" id="PS50928">
    <property type="entry name" value="ABC_TM1"/>
    <property type="match status" value="1"/>
</dbReference>
<feature type="transmembrane region" description="Helical" evidence="7">
    <location>
        <begin position="175"/>
        <end position="198"/>
    </location>
</feature>
<dbReference type="Proteomes" id="UP000502498">
    <property type="component" value="Chromosome"/>
</dbReference>
<accession>A0A7D4UIB3</accession>
<name>A0A7D4UIB3_9MICO</name>
<feature type="transmembrane region" description="Helical" evidence="7">
    <location>
        <begin position="127"/>
        <end position="149"/>
    </location>
</feature>
<evidence type="ECO:0000256" key="5">
    <source>
        <dbReference type="ARBA" id="ARBA00022989"/>
    </source>
</evidence>
<feature type="transmembrane region" description="Helical" evidence="7">
    <location>
        <begin position="94"/>
        <end position="115"/>
    </location>
</feature>
<dbReference type="Gene3D" id="1.10.3720.10">
    <property type="entry name" value="MetI-like"/>
    <property type="match status" value="1"/>
</dbReference>
<dbReference type="Pfam" id="PF00528">
    <property type="entry name" value="BPD_transp_1"/>
    <property type="match status" value="1"/>
</dbReference>
<gene>
    <name evidence="9" type="ORF">HQM25_01860</name>
</gene>
<keyword evidence="3" id="KW-1003">Cell membrane</keyword>
<keyword evidence="5 7" id="KW-1133">Transmembrane helix</keyword>
<keyword evidence="4 7" id="KW-0812">Transmembrane</keyword>
<dbReference type="InterPro" id="IPR051393">
    <property type="entry name" value="ABC_transporter_permease"/>
</dbReference>
<evidence type="ECO:0000256" key="3">
    <source>
        <dbReference type="ARBA" id="ARBA00022475"/>
    </source>
</evidence>
<dbReference type="GO" id="GO:0005886">
    <property type="term" value="C:plasma membrane"/>
    <property type="evidence" value="ECO:0007669"/>
    <property type="project" value="UniProtKB-SubCell"/>
</dbReference>